<dbReference type="RefSeq" id="WP_083427033.1">
    <property type="nucleotide sequence ID" value="NZ_FOWE01000002.1"/>
</dbReference>
<dbReference type="Pfam" id="PF02706">
    <property type="entry name" value="Wzz"/>
    <property type="match status" value="1"/>
</dbReference>
<protein>
    <recommendedName>
        <fullName evidence="4">non-specific protein-tyrosine kinase</fullName>
        <ecNumber evidence="4">2.7.10.2</ecNumber>
    </recommendedName>
</protein>
<comment type="similarity">
    <text evidence="3">Belongs to the CpsD/CapB family.</text>
</comment>
<evidence type="ECO:0000256" key="5">
    <source>
        <dbReference type="ARBA" id="ARBA00022475"/>
    </source>
</evidence>
<dbReference type="GO" id="GO:0005524">
    <property type="term" value="F:ATP binding"/>
    <property type="evidence" value="ECO:0007669"/>
    <property type="project" value="UniProtKB-KW"/>
</dbReference>
<comment type="similarity">
    <text evidence="2">Belongs to the CpsC/CapA family.</text>
</comment>
<feature type="region of interest" description="Disordered" evidence="15">
    <location>
        <begin position="442"/>
        <end position="479"/>
    </location>
</feature>
<dbReference type="PANTHER" id="PTHR32309:SF13">
    <property type="entry name" value="FERRIC ENTEROBACTIN TRANSPORT PROTEIN FEPE"/>
    <property type="match status" value="1"/>
</dbReference>
<dbReference type="Gene3D" id="3.40.50.300">
    <property type="entry name" value="P-loop containing nucleotide triphosphate hydrolases"/>
    <property type="match status" value="1"/>
</dbReference>
<proteinExistence type="inferred from homology"/>
<keyword evidence="6" id="KW-0808">Transferase</keyword>
<feature type="compositionally biased region" description="Basic and acidic residues" evidence="15">
    <location>
        <begin position="442"/>
        <end position="461"/>
    </location>
</feature>
<evidence type="ECO:0000256" key="15">
    <source>
        <dbReference type="SAM" id="MobiDB-lite"/>
    </source>
</evidence>
<dbReference type="InterPro" id="IPR003856">
    <property type="entry name" value="LPS_length_determ_N"/>
</dbReference>
<dbReference type="FunFam" id="3.40.50.300:FF:000527">
    <property type="entry name" value="Tyrosine-protein kinase etk"/>
    <property type="match status" value="1"/>
</dbReference>
<feature type="domain" description="CobQ/CobB/MinD/ParA nucleotide binding" evidence="17">
    <location>
        <begin position="269"/>
        <end position="442"/>
    </location>
</feature>
<dbReference type="SUPFAM" id="SSF52540">
    <property type="entry name" value="P-loop containing nucleoside triphosphate hydrolases"/>
    <property type="match status" value="1"/>
</dbReference>
<evidence type="ECO:0000256" key="8">
    <source>
        <dbReference type="ARBA" id="ARBA00022741"/>
    </source>
</evidence>
<comment type="catalytic activity">
    <reaction evidence="14">
        <text>L-tyrosyl-[protein] + ATP = O-phospho-L-tyrosyl-[protein] + ADP + H(+)</text>
        <dbReference type="Rhea" id="RHEA:10596"/>
        <dbReference type="Rhea" id="RHEA-COMP:10136"/>
        <dbReference type="Rhea" id="RHEA-COMP:20101"/>
        <dbReference type="ChEBI" id="CHEBI:15378"/>
        <dbReference type="ChEBI" id="CHEBI:30616"/>
        <dbReference type="ChEBI" id="CHEBI:46858"/>
        <dbReference type="ChEBI" id="CHEBI:61978"/>
        <dbReference type="ChEBI" id="CHEBI:456216"/>
        <dbReference type="EC" id="2.7.10.2"/>
    </reaction>
</comment>
<evidence type="ECO:0000256" key="1">
    <source>
        <dbReference type="ARBA" id="ARBA00004651"/>
    </source>
</evidence>
<dbReference type="InterPro" id="IPR005702">
    <property type="entry name" value="Wzc-like_C"/>
</dbReference>
<keyword evidence="13" id="KW-0829">Tyrosine-protein kinase</keyword>
<dbReference type="NCBIfam" id="TIGR01007">
    <property type="entry name" value="eps_fam"/>
    <property type="match status" value="1"/>
</dbReference>
<keyword evidence="7 16" id="KW-0812">Transmembrane</keyword>
<keyword evidence="20" id="KW-1185">Reference proteome</keyword>
<keyword evidence="8" id="KW-0547">Nucleotide-binding</keyword>
<evidence type="ECO:0000259" key="17">
    <source>
        <dbReference type="Pfam" id="PF01656"/>
    </source>
</evidence>
<dbReference type="CDD" id="cd05387">
    <property type="entry name" value="BY-kinase"/>
    <property type="match status" value="1"/>
</dbReference>
<dbReference type="GO" id="GO:0004715">
    <property type="term" value="F:non-membrane spanning protein tyrosine kinase activity"/>
    <property type="evidence" value="ECO:0007669"/>
    <property type="project" value="UniProtKB-EC"/>
</dbReference>
<evidence type="ECO:0000313" key="19">
    <source>
        <dbReference type="EMBL" id="SFN98634.1"/>
    </source>
</evidence>
<dbReference type="Proteomes" id="UP000183642">
    <property type="component" value="Unassembled WGS sequence"/>
</dbReference>
<name>A0A1I5DH92_9ACTN</name>
<evidence type="ECO:0000256" key="11">
    <source>
        <dbReference type="ARBA" id="ARBA00022989"/>
    </source>
</evidence>
<evidence type="ECO:0000256" key="13">
    <source>
        <dbReference type="ARBA" id="ARBA00023137"/>
    </source>
</evidence>
<dbReference type="InterPro" id="IPR027417">
    <property type="entry name" value="P-loop_NTPase"/>
</dbReference>
<keyword evidence="11 16" id="KW-1133">Transmembrane helix</keyword>
<evidence type="ECO:0000256" key="4">
    <source>
        <dbReference type="ARBA" id="ARBA00011903"/>
    </source>
</evidence>
<evidence type="ECO:0000256" key="12">
    <source>
        <dbReference type="ARBA" id="ARBA00023136"/>
    </source>
</evidence>
<evidence type="ECO:0000256" key="10">
    <source>
        <dbReference type="ARBA" id="ARBA00022840"/>
    </source>
</evidence>
<evidence type="ECO:0000259" key="18">
    <source>
        <dbReference type="Pfam" id="PF02706"/>
    </source>
</evidence>
<feature type="transmembrane region" description="Helical" evidence="16">
    <location>
        <begin position="14"/>
        <end position="33"/>
    </location>
</feature>
<evidence type="ECO:0000256" key="16">
    <source>
        <dbReference type="SAM" id="Phobius"/>
    </source>
</evidence>
<keyword evidence="12 16" id="KW-0472">Membrane</keyword>
<evidence type="ECO:0000256" key="7">
    <source>
        <dbReference type="ARBA" id="ARBA00022692"/>
    </source>
</evidence>
<dbReference type="AlphaFoldDB" id="A0A1I5DH92"/>
<accession>A0A1I5DH92</accession>
<organism evidence="19 20">
    <name type="scientific">Geodermatophilus obscurus</name>
    <dbReference type="NCBI Taxonomy" id="1861"/>
    <lineage>
        <taxon>Bacteria</taxon>
        <taxon>Bacillati</taxon>
        <taxon>Actinomycetota</taxon>
        <taxon>Actinomycetes</taxon>
        <taxon>Geodermatophilales</taxon>
        <taxon>Geodermatophilaceae</taxon>
        <taxon>Geodermatophilus</taxon>
    </lineage>
</organism>
<keyword evidence="10" id="KW-0067">ATP-binding</keyword>
<dbReference type="EC" id="2.7.10.2" evidence="4"/>
<reference evidence="20" key="1">
    <citation type="submission" date="2016-10" db="EMBL/GenBank/DDBJ databases">
        <authorList>
            <person name="Varghese N."/>
            <person name="Submissions S."/>
        </authorList>
    </citation>
    <scope>NUCLEOTIDE SEQUENCE [LARGE SCALE GENOMIC DNA]</scope>
    <source>
        <strain evidence="20">DSM 43161</strain>
    </source>
</reference>
<dbReference type="EMBL" id="FOWE01000002">
    <property type="protein sequence ID" value="SFN98634.1"/>
    <property type="molecule type" value="Genomic_DNA"/>
</dbReference>
<evidence type="ECO:0000313" key="20">
    <source>
        <dbReference type="Proteomes" id="UP000183642"/>
    </source>
</evidence>
<keyword evidence="5" id="KW-1003">Cell membrane</keyword>
<dbReference type="PANTHER" id="PTHR32309">
    <property type="entry name" value="TYROSINE-PROTEIN KINASE"/>
    <property type="match status" value="1"/>
</dbReference>
<dbReference type="InterPro" id="IPR050445">
    <property type="entry name" value="Bact_polysacc_biosynth/exp"/>
</dbReference>
<comment type="subcellular location">
    <subcellularLocation>
        <location evidence="1">Cell membrane</location>
        <topology evidence="1">Multi-pass membrane protein</topology>
    </subcellularLocation>
</comment>
<keyword evidence="9" id="KW-0418">Kinase</keyword>
<gene>
    <name evidence="19" type="ORF">SAMN05660359_00785</name>
</gene>
<sequence length="479" mass="49591">MSTRGPLHVLRRRWVQISGVTLVGLLGGLTYAWTAPVTYESTAGAFFSLVSGSTASDLVQGSTYAQNQVESFAQLAVTPEVLQPVIDRLDLPESPAALARAVEVTVPTGTVIVEVTVTDGSAERSAELADAVITSLSDVVERIAPQDEAGDPTVVATTVTPAEVPSAPASPDVPLVLAAGLVAGLLAGLGLAWLRETLDTRIADAEDVAEVTPLPVLGNVPSWPRRTGRVVVAAEPFSQAAESFRQLRTNLQFLRVAEGGSGGTGAHVVAVTSSFSGEGKSTVSANLATTLAETGARVLLLDADLRRPTVAGVLGIEGGVGLTTVLAGQAALDDVVQEWGSAGLAVLPSGPVPPNPAELLGSPAMRALLAGLRTRYDHVVVDTAPVLPVADASVLSRVVDGVVVVANARQARRRHLGQSLDDLSKVSARVLGVVLNQVRRDEESYSYGRDEDRAQPADGDVRSGSGRVGRAPVGRQPVR</sequence>
<evidence type="ECO:0000256" key="14">
    <source>
        <dbReference type="ARBA" id="ARBA00051245"/>
    </source>
</evidence>
<dbReference type="GO" id="GO:0042802">
    <property type="term" value="F:identical protein binding"/>
    <property type="evidence" value="ECO:0007669"/>
    <property type="project" value="UniProtKB-ARBA"/>
</dbReference>
<evidence type="ECO:0000256" key="9">
    <source>
        <dbReference type="ARBA" id="ARBA00022777"/>
    </source>
</evidence>
<evidence type="ECO:0000256" key="3">
    <source>
        <dbReference type="ARBA" id="ARBA00007316"/>
    </source>
</evidence>
<evidence type="ECO:0000256" key="6">
    <source>
        <dbReference type="ARBA" id="ARBA00022679"/>
    </source>
</evidence>
<dbReference type="InterPro" id="IPR002586">
    <property type="entry name" value="CobQ/CobB/MinD/ParA_Nub-bd_dom"/>
</dbReference>
<feature type="domain" description="Polysaccharide chain length determinant N-terminal" evidence="18">
    <location>
        <begin position="8"/>
        <end position="88"/>
    </location>
</feature>
<dbReference type="OrthoDB" id="9812433at2"/>
<dbReference type="GO" id="GO:0005886">
    <property type="term" value="C:plasma membrane"/>
    <property type="evidence" value="ECO:0007669"/>
    <property type="project" value="UniProtKB-SubCell"/>
</dbReference>
<evidence type="ECO:0000256" key="2">
    <source>
        <dbReference type="ARBA" id="ARBA00006683"/>
    </source>
</evidence>
<dbReference type="Pfam" id="PF01656">
    <property type="entry name" value="CbiA"/>
    <property type="match status" value="1"/>
</dbReference>